<evidence type="ECO:0000256" key="5">
    <source>
        <dbReference type="ARBA" id="ARBA00023242"/>
    </source>
</evidence>
<evidence type="ECO:0000256" key="3">
    <source>
        <dbReference type="ARBA" id="ARBA00023125"/>
    </source>
</evidence>
<dbReference type="PANTHER" id="PTHR37534:SF7">
    <property type="entry name" value="TRANSCRIPTIONAL ACTIVATOR PROTEIN UGA3"/>
    <property type="match status" value="1"/>
</dbReference>
<comment type="subcellular location">
    <subcellularLocation>
        <location evidence="1">Nucleus</location>
    </subcellularLocation>
</comment>
<evidence type="ECO:0000256" key="2">
    <source>
        <dbReference type="ARBA" id="ARBA00023015"/>
    </source>
</evidence>
<dbReference type="HOGENOM" id="CLU_425144_0_0_1"/>
<sequence length="644" mass="72546">MVSREVYSYPPAYNHLRASALETSLQHESLQDRVPIARLHRATSKVKHRRLRTGCLTCKKRRLKCDESKPACLQCRRTHLECEGTFYASNRSRNGIMIAPAVSSSSGDATTPSCESPPVENNTPSTDSAWSNPEEDNSLLVMDDTPSPFSETIGVFDLMAPATTTTTPPPPPPSQHPVPTMMTPLRYTLQGRELDNYLSRVFFERLCSEMIHTMLPGPLNPVNDALRPLTQSSTTVGRCVHALSSLYLAALHPESHSLSEALQLKGQAIALLARDVSEVRHSRSDSILAATLLLYMCEEMSQRWDQSSKDHLTYLNGARRLIQHRFFDLEPVGGSLSSSPSAVVLPPHRHTSATKHRDETEETSDTWITRVLVKVFIWNDMFTTLSLPFSEYAASFTLQALRLTDVLNRKDDLNPFLFGWARDIFWLMSDVMSFAQQLYRTLDDSRSSSTQTTATASVAVRVQMLGRASRLERSLQTYAASSGRSKLYMGFHRPSDSHLDDCSITVECYRRAALLYLYQLMPVMASDDAMEELATSILDLELSVSPSSPSVAFHLWILVVAGSQMKPVEEVEEGMELDYRFAVLRRLEMLESIHPCTGTCKAKHIIMEVWRRRDQAQMQGHCLKDLKWQWTSILRDMGQSISFT</sequence>
<feature type="domain" description="Zn(2)-C6 fungal-type" evidence="7">
    <location>
        <begin position="54"/>
        <end position="82"/>
    </location>
</feature>
<dbReference type="GO" id="GO:0008270">
    <property type="term" value="F:zinc ion binding"/>
    <property type="evidence" value="ECO:0007669"/>
    <property type="project" value="InterPro"/>
</dbReference>
<feature type="region of interest" description="Disordered" evidence="6">
    <location>
        <begin position="102"/>
        <end position="134"/>
    </location>
</feature>
<dbReference type="PROSITE" id="PS50048">
    <property type="entry name" value="ZN2_CY6_FUNGAL_2"/>
    <property type="match status" value="1"/>
</dbReference>
<dbReference type="RefSeq" id="XP_016260009.1">
    <property type="nucleotide sequence ID" value="XM_016409701.1"/>
</dbReference>
<evidence type="ECO:0000313" key="9">
    <source>
        <dbReference type="Proteomes" id="UP000053342"/>
    </source>
</evidence>
<evidence type="ECO:0000256" key="6">
    <source>
        <dbReference type="SAM" id="MobiDB-lite"/>
    </source>
</evidence>
<evidence type="ECO:0000313" key="8">
    <source>
        <dbReference type="EMBL" id="KIW39793.1"/>
    </source>
</evidence>
<dbReference type="GO" id="GO:0045944">
    <property type="term" value="P:positive regulation of transcription by RNA polymerase II"/>
    <property type="evidence" value="ECO:0007669"/>
    <property type="project" value="TreeGrafter"/>
</dbReference>
<organism evidence="8 9">
    <name type="scientific">Exophiala oligosperma</name>
    <dbReference type="NCBI Taxonomy" id="215243"/>
    <lineage>
        <taxon>Eukaryota</taxon>
        <taxon>Fungi</taxon>
        <taxon>Dikarya</taxon>
        <taxon>Ascomycota</taxon>
        <taxon>Pezizomycotina</taxon>
        <taxon>Eurotiomycetes</taxon>
        <taxon>Chaetothyriomycetidae</taxon>
        <taxon>Chaetothyriales</taxon>
        <taxon>Herpotrichiellaceae</taxon>
        <taxon>Exophiala</taxon>
    </lineage>
</organism>
<keyword evidence="3" id="KW-0238">DNA-binding</keyword>
<dbReference type="PANTHER" id="PTHR37534">
    <property type="entry name" value="TRANSCRIPTIONAL ACTIVATOR PROTEIN UGA3"/>
    <property type="match status" value="1"/>
</dbReference>
<dbReference type="AlphaFoldDB" id="A0A0D2D9J9"/>
<name>A0A0D2D9J9_9EURO</name>
<dbReference type="Pfam" id="PF00172">
    <property type="entry name" value="Zn_clus"/>
    <property type="match status" value="1"/>
</dbReference>
<dbReference type="GO" id="GO:0000976">
    <property type="term" value="F:transcription cis-regulatory region binding"/>
    <property type="evidence" value="ECO:0007669"/>
    <property type="project" value="TreeGrafter"/>
</dbReference>
<dbReference type="OrthoDB" id="3031538at2759"/>
<keyword evidence="2" id="KW-0805">Transcription regulation</keyword>
<feature type="compositionally biased region" description="Polar residues" evidence="6">
    <location>
        <begin position="102"/>
        <end position="131"/>
    </location>
</feature>
<dbReference type="Pfam" id="PF11951">
    <property type="entry name" value="Fungal_trans_2"/>
    <property type="match status" value="1"/>
</dbReference>
<dbReference type="Proteomes" id="UP000053342">
    <property type="component" value="Unassembled WGS sequence"/>
</dbReference>
<dbReference type="GeneID" id="27360451"/>
<proteinExistence type="predicted"/>
<dbReference type="InterPro" id="IPR036864">
    <property type="entry name" value="Zn2-C6_fun-type_DNA-bd_sf"/>
</dbReference>
<dbReference type="SMART" id="SM00066">
    <property type="entry name" value="GAL4"/>
    <property type="match status" value="1"/>
</dbReference>
<gene>
    <name evidence="8" type="ORF">PV06_08377</name>
</gene>
<dbReference type="InterPro" id="IPR001138">
    <property type="entry name" value="Zn2Cys6_DnaBD"/>
</dbReference>
<keyword evidence="5" id="KW-0539">Nucleus</keyword>
<dbReference type="STRING" id="215243.A0A0D2D9J9"/>
<dbReference type="Gene3D" id="4.10.240.10">
    <property type="entry name" value="Zn(2)-C6 fungal-type DNA-binding domain"/>
    <property type="match status" value="1"/>
</dbReference>
<protein>
    <recommendedName>
        <fullName evidence="7">Zn(2)-C6 fungal-type domain-containing protein</fullName>
    </recommendedName>
</protein>
<evidence type="ECO:0000259" key="7">
    <source>
        <dbReference type="PROSITE" id="PS50048"/>
    </source>
</evidence>
<reference evidence="8 9" key="1">
    <citation type="submission" date="2015-01" db="EMBL/GenBank/DDBJ databases">
        <title>The Genome Sequence of Exophiala oligosperma CBS72588.</title>
        <authorList>
            <consortium name="The Broad Institute Genomics Platform"/>
            <person name="Cuomo C."/>
            <person name="de Hoog S."/>
            <person name="Gorbushina A."/>
            <person name="Stielow B."/>
            <person name="Teixiera M."/>
            <person name="Abouelleil A."/>
            <person name="Chapman S.B."/>
            <person name="Priest M."/>
            <person name="Young S.K."/>
            <person name="Wortman J."/>
            <person name="Nusbaum C."/>
            <person name="Birren B."/>
        </authorList>
    </citation>
    <scope>NUCLEOTIDE SEQUENCE [LARGE SCALE GENOMIC DNA]</scope>
    <source>
        <strain evidence="8 9">CBS 72588</strain>
    </source>
</reference>
<feature type="region of interest" description="Disordered" evidence="6">
    <location>
        <begin position="338"/>
        <end position="361"/>
    </location>
</feature>
<accession>A0A0D2D9J9</accession>
<keyword evidence="9" id="KW-1185">Reference proteome</keyword>
<dbReference type="GO" id="GO:0005634">
    <property type="term" value="C:nucleus"/>
    <property type="evidence" value="ECO:0007669"/>
    <property type="project" value="UniProtKB-SubCell"/>
</dbReference>
<dbReference type="EMBL" id="KN847339">
    <property type="protein sequence ID" value="KIW39793.1"/>
    <property type="molecule type" value="Genomic_DNA"/>
</dbReference>
<dbReference type="CDD" id="cd00067">
    <property type="entry name" value="GAL4"/>
    <property type="match status" value="1"/>
</dbReference>
<dbReference type="VEuPathDB" id="FungiDB:PV06_08377"/>
<evidence type="ECO:0000256" key="4">
    <source>
        <dbReference type="ARBA" id="ARBA00023163"/>
    </source>
</evidence>
<dbReference type="PROSITE" id="PS00463">
    <property type="entry name" value="ZN2_CY6_FUNGAL_1"/>
    <property type="match status" value="1"/>
</dbReference>
<dbReference type="GO" id="GO:0000981">
    <property type="term" value="F:DNA-binding transcription factor activity, RNA polymerase II-specific"/>
    <property type="evidence" value="ECO:0007669"/>
    <property type="project" value="InterPro"/>
</dbReference>
<evidence type="ECO:0000256" key="1">
    <source>
        <dbReference type="ARBA" id="ARBA00004123"/>
    </source>
</evidence>
<dbReference type="SUPFAM" id="SSF57701">
    <property type="entry name" value="Zn2/Cys6 DNA-binding domain"/>
    <property type="match status" value="1"/>
</dbReference>
<dbReference type="InterPro" id="IPR021858">
    <property type="entry name" value="Fun_TF"/>
</dbReference>
<keyword evidence="4" id="KW-0804">Transcription</keyword>